<dbReference type="OrthoDB" id="312228at2759"/>
<evidence type="ECO:0000256" key="1">
    <source>
        <dbReference type="SAM" id="SignalP"/>
    </source>
</evidence>
<dbReference type="AlphaFoldDB" id="I7ML49"/>
<name>I7ML49_TETTS</name>
<dbReference type="GeneID" id="7838296"/>
<proteinExistence type="predicted"/>
<dbReference type="EMBL" id="GG662605">
    <property type="protein sequence ID" value="EAS01169.1"/>
    <property type="molecule type" value="Genomic_DNA"/>
</dbReference>
<dbReference type="PANTHER" id="PTHR35190:SF2">
    <property type="entry name" value="PROTEIN DCD1B"/>
    <property type="match status" value="1"/>
</dbReference>
<organism evidence="2 3">
    <name type="scientific">Tetrahymena thermophila (strain SB210)</name>
    <dbReference type="NCBI Taxonomy" id="312017"/>
    <lineage>
        <taxon>Eukaryota</taxon>
        <taxon>Sar</taxon>
        <taxon>Alveolata</taxon>
        <taxon>Ciliophora</taxon>
        <taxon>Intramacronucleata</taxon>
        <taxon>Oligohymenophorea</taxon>
        <taxon>Hymenostomatida</taxon>
        <taxon>Tetrahymenina</taxon>
        <taxon>Tetrahymenidae</taxon>
        <taxon>Tetrahymena</taxon>
    </lineage>
</organism>
<evidence type="ECO:0000313" key="2">
    <source>
        <dbReference type="EMBL" id="EAS01169.1"/>
    </source>
</evidence>
<keyword evidence="3" id="KW-1185">Reference proteome</keyword>
<gene>
    <name evidence="2" type="ORF">TTHERM_00317330</name>
</gene>
<dbReference type="InParanoid" id="I7ML49"/>
<sequence length="429" mass="48522">MKKQLLLILLVCSLTFAAYQDCSGQVNNKPLLDIPPKLLKTVKNGEKYLVQDGNNTVYILNVFGSPYQMGYASGLLMAEEMKENISNMFQYIENELKDEILSNFKLPTFVIKLIQKANAMPLIRAALQWNYLVTLPYTNIRWQEEFQGISDASGIKLMDLIHLNLFPELTQAACTIVGAWSTASVDNVIRQLRALDWSPDAPVNRYPLITVYHSTEKGSNVFANIGFAGLIGSITAFSANGIAMSEKVWLPGSSVPYTYYGYPWMYVFRDTAQFSDNLQDAVKRIYDAKRTQRIHIGIGSLSDNSFFGIEYSEKIINIYNDKNYTYTPAHPQMDGIMFWDKHVQPSQNYCLGSILEDGYGKIDTEFLFRVVSGVHETGNAQVCVFDFVNQEIWVSYSFGDNENAYDRSPIRIQFGALFKAKSASEQGVY</sequence>
<evidence type="ECO:0000313" key="3">
    <source>
        <dbReference type="Proteomes" id="UP000009168"/>
    </source>
</evidence>
<dbReference type="eggNOG" id="ENOG502RA4J">
    <property type="taxonomic scope" value="Eukaryota"/>
</dbReference>
<dbReference type="OMA" id="GICEKYW"/>
<dbReference type="Gene3D" id="3.60.60.10">
    <property type="entry name" value="Penicillin V Acylase, Chain A"/>
    <property type="match status" value="1"/>
</dbReference>
<dbReference type="RefSeq" id="XP_001021414.1">
    <property type="nucleotide sequence ID" value="XM_001021414.1"/>
</dbReference>
<feature type="signal peptide" evidence="1">
    <location>
        <begin position="1"/>
        <end position="24"/>
    </location>
</feature>
<dbReference type="Proteomes" id="UP000009168">
    <property type="component" value="Unassembled WGS sequence"/>
</dbReference>
<reference evidence="3" key="1">
    <citation type="journal article" date="2006" name="PLoS Biol.">
        <title>Macronuclear genome sequence of the ciliate Tetrahymena thermophila, a model eukaryote.</title>
        <authorList>
            <person name="Eisen J.A."/>
            <person name="Coyne R.S."/>
            <person name="Wu M."/>
            <person name="Wu D."/>
            <person name="Thiagarajan M."/>
            <person name="Wortman J.R."/>
            <person name="Badger J.H."/>
            <person name="Ren Q."/>
            <person name="Amedeo P."/>
            <person name="Jones K.M."/>
            <person name="Tallon L.J."/>
            <person name="Delcher A.L."/>
            <person name="Salzberg S.L."/>
            <person name="Silva J.C."/>
            <person name="Haas B.J."/>
            <person name="Majoros W.H."/>
            <person name="Farzad M."/>
            <person name="Carlton J.M."/>
            <person name="Smith R.K. Jr."/>
            <person name="Garg J."/>
            <person name="Pearlman R.E."/>
            <person name="Karrer K.M."/>
            <person name="Sun L."/>
            <person name="Manning G."/>
            <person name="Elde N.C."/>
            <person name="Turkewitz A.P."/>
            <person name="Asai D.J."/>
            <person name="Wilkes D.E."/>
            <person name="Wang Y."/>
            <person name="Cai H."/>
            <person name="Collins K."/>
            <person name="Stewart B.A."/>
            <person name="Lee S.R."/>
            <person name="Wilamowska K."/>
            <person name="Weinberg Z."/>
            <person name="Ruzzo W.L."/>
            <person name="Wloga D."/>
            <person name="Gaertig J."/>
            <person name="Frankel J."/>
            <person name="Tsao C.-C."/>
            <person name="Gorovsky M.A."/>
            <person name="Keeling P.J."/>
            <person name="Waller R.F."/>
            <person name="Patron N.J."/>
            <person name="Cherry J.M."/>
            <person name="Stover N.A."/>
            <person name="Krieger C.J."/>
            <person name="del Toro C."/>
            <person name="Ryder H.F."/>
            <person name="Williamson S.C."/>
            <person name="Barbeau R.A."/>
            <person name="Hamilton E.P."/>
            <person name="Orias E."/>
        </authorList>
    </citation>
    <scope>NUCLEOTIDE SEQUENCE [LARGE SCALE GENOMIC DNA]</scope>
    <source>
        <strain evidence="3">SB210</strain>
    </source>
</reference>
<keyword evidence="1" id="KW-0732">Signal</keyword>
<dbReference type="KEGG" id="tet:TTHERM_00317330"/>
<protein>
    <submittedName>
        <fullName evidence="2">Acid ceramidase-like protein, putative</fullName>
    </submittedName>
</protein>
<dbReference type="HOGENOM" id="CLU_616695_0_0_1"/>
<accession>I7ML49</accession>
<dbReference type="InterPro" id="IPR047803">
    <property type="entry name" value="DCD1A/B-like"/>
</dbReference>
<feature type="chain" id="PRO_5003712770" evidence="1">
    <location>
        <begin position="25"/>
        <end position="429"/>
    </location>
</feature>
<dbReference type="PANTHER" id="PTHR35190">
    <property type="entry name" value="PROTEIN DCD1B"/>
    <property type="match status" value="1"/>
</dbReference>